<keyword evidence="1" id="KW-0812">Transmembrane</keyword>
<proteinExistence type="predicted"/>
<evidence type="ECO:0000256" key="1">
    <source>
        <dbReference type="SAM" id="Phobius"/>
    </source>
</evidence>
<dbReference type="Proteomes" id="UP000619457">
    <property type="component" value="Unassembled WGS sequence"/>
</dbReference>
<dbReference type="EMBL" id="BMWX01000004">
    <property type="protein sequence ID" value="GGZ33419.1"/>
    <property type="molecule type" value="Genomic_DNA"/>
</dbReference>
<comment type="caution">
    <text evidence="2">The sequence shown here is derived from an EMBL/GenBank/DDBJ whole genome shotgun (WGS) entry which is preliminary data.</text>
</comment>
<reference evidence="2" key="1">
    <citation type="journal article" date="2014" name="Int. J. Syst. Evol. Microbiol.">
        <title>Complete genome sequence of Corynebacterium casei LMG S-19264T (=DSM 44701T), isolated from a smear-ripened cheese.</title>
        <authorList>
            <consortium name="US DOE Joint Genome Institute (JGI-PGF)"/>
            <person name="Walter F."/>
            <person name="Albersmeier A."/>
            <person name="Kalinowski J."/>
            <person name="Ruckert C."/>
        </authorList>
    </citation>
    <scope>NUCLEOTIDE SEQUENCE</scope>
    <source>
        <strain evidence="2">KCTC 12368</strain>
    </source>
</reference>
<gene>
    <name evidence="2" type="ORF">GCM10007049_28820</name>
</gene>
<keyword evidence="1" id="KW-0472">Membrane</keyword>
<feature type="transmembrane region" description="Helical" evidence="1">
    <location>
        <begin position="20"/>
        <end position="43"/>
    </location>
</feature>
<keyword evidence="3" id="KW-1185">Reference proteome</keyword>
<dbReference type="AlphaFoldDB" id="A0A918UTV4"/>
<accession>A0A918UTV4</accession>
<sequence>MNAFFNLLERLVNGNSKDFIFSTISIKPLLFPLMQAFVLMLVFGNQLLVVMINYNPFALLTISFSHEYRGQRPFIAMNADHRSPYAFYMHRSAAAGPVVLPELCALEGINYSIDTKEDYLKC</sequence>
<protein>
    <submittedName>
        <fullName evidence="2">Uncharacterized protein</fullName>
    </submittedName>
</protein>
<organism evidence="2 3">
    <name type="scientific">Echinicola pacifica</name>
    <dbReference type="NCBI Taxonomy" id="346377"/>
    <lineage>
        <taxon>Bacteria</taxon>
        <taxon>Pseudomonadati</taxon>
        <taxon>Bacteroidota</taxon>
        <taxon>Cytophagia</taxon>
        <taxon>Cytophagales</taxon>
        <taxon>Cyclobacteriaceae</taxon>
        <taxon>Echinicola</taxon>
    </lineage>
</organism>
<evidence type="ECO:0000313" key="2">
    <source>
        <dbReference type="EMBL" id="GGZ33419.1"/>
    </source>
</evidence>
<evidence type="ECO:0000313" key="3">
    <source>
        <dbReference type="Proteomes" id="UP000619457"/>
    </source>
</evidence>
<name>A0A918UTV4_9BACT</name>
<keyword evidence="1" id="KW-1133">Transmembrane helix</keyword>
<reference evidence="2" key="2">
    <citation type="submission" date="2020-09" db="EMBL/GenBank/DDBJ databases">
        <authorList>
            <person name="Sun Q."/>
            <person name="Kim S."/>
        </authorList>
    </citation>
    <scope>NUCLEOTIDE SEQUENCE</scope>
    <source>
        <strain evidence="2">KCTC 12368</strain>
    </source>
</reference>